<keyword evidence="1" id="KW-0812">Transmembrane</keyword>
<keyword evidence="1" id="KW-0472">Membrane</keyword>
<proteinExistence type="predicted"/>
<reference evidence="2 3" key="1">
    <citation type="submission" date="2018-10" db="EMBL/GenBank/DDBJ databases">
        <title>Genomic Encyclopedia of Archaeal and Bacterial Type Strains, Phase II (KMG-II): from individual species to whole genera.</title>
        <authorList>
            <person name="Goeker M."/>
        </authorList>
    </citation>
    <scope>NUCLEOTIDE SEQUENCE [LARGE SCALE GENOMIC DNA]</scope>
    <source>
        <strain evidence="2 3">DSM 19624</strain>
    </source>
</reference>
<dbReference type="EMBL" id="RCCK01000016">
    <property type="protein sequence ID" value="RLJ69543.1"/>
    <property type="molecule type" value="Genomic_DNA"/>
</dbReference>
<organism evidence="2 3">
    <name type="scientific">Pedobacter alluvionis</name>
    <dbReference type="NCBI Taxonomy" id="475253"/>
    <lineage>
        <taxon>Bacteria</taxon>
        <taxon>Pseudomonadati</taxon>
        <taxon>Bacteroidota</taxon>
        <taxon>Sphingobacteriia</taxon>
        <taxon>Sphingobacteriales</taxon>
        <taxon>Sphingobacteriaceae</taxon>
        <taxon>Pedobacter</taxon>
    </lineage>
</organism>
<protein>
    <submittedName>
        <fullName evidence="2">Uncharacterized protein</fullName>
    </submittedName>
</protein>
<dbReference type="AlphaFoldDB" id="A0A497XLM3"/>
<name>A0A497XLM3_9SPHI</name>
<gene>
    <name evidence="2" type="ORF">BCL90_5138</name>
</gene>
<evidence type="ECO:0000313" key="3">
    <source>
        <dbReference type="Proteomes" id="UP000273898"/>
    </source>
</evidence>
<evidence type="ECO:0000313" key="2">
    <source>
        <dbReference type="EMBL" id="RLJ69543.1"/>
    </source>
</evidence>
<sequence>MIPKYLAAFYSVNVNFLLNILGLPFARMDLIPNFAASKGRK</sequence>
<comment type="caution">
    <text evidence="2">The sequence shown here is derived from an EMBL/GenBank/DDBJ whole genome shotgun (WGS) entry which is preliminary data.</text>
</comment>
<keyword evidence="1" id="KW-1133">Transmembrane helix</keyword>
<evidence type="ECO:0000256" key="1">
    <source>
        <dbReference type="SAM" id="Phobius"/>
    </source>
</evidence>
<accession>A0A497XLM3</accession>
<feature type="transmembrane region" description="Helical" evidence="1">
    <location>
        <begin position="6"/>
        <end position="26"/>
    </location>
</feature>
<dbReference type="Proteomes" id="UP000273898">
    <property type="component" value="Unassembled WGS sequence"/>
</dbReference>